<comment type="caution">
    <text evidence="3">The sequence shown here is derived from an EMBL/GenBank/DDBJ whole genome shotgun (WGS) entry which is preliminary data.</text>
</comment>
<reference evidence="3" key="1">
    <citation type="submission" date="2021-02" db="EMBL/GenBank/DDBJ databases">
        <authorList>
            <person name="Nowell W R."/>
        </authorList>
    </citation>
    <scope>NUCLEOTIDE SEQUENCE</scope>
</reference>
<dbReference type="PANTHER" id="PTHR37162">
    <property type="entry name" value="HAT FAMILY DIMERISATION DOMAINCONTAINING PROTEIN-RELATED"/>
    <property type="match status" value="1"/>
</dbReference>
<dbReference type="OrthoDB" id="6159421at2759"/>
<dbReference type="Pfam" id="PF05699">
    <property type="entry name" value="Dimer_Tnp_hAT"/>
    <property type="match status" value="1"/>
</dbReference>
<dbReference type="AlphaFoldDB" id="A0A815VV70"/>
<feature type="region of interest" description="Disordered" evidence="1">
    <location>
        <begin position="634"/>
        <end position="660"/>
    </location>
</feature>
<dbReference type="PANTHER" id="PTHR37162:SF1">
    <property type="entry name" value="BED-TYPE DOMAIN-CONTAINING PROTEIN"/>
    <property type="match status" value="1"/>
</dbReference>
<evidence type="ECO:0000256" key="1">
    <source>
        <dbReference type="SAM" id="MobiDB-lite"/>
    </source>
</evidence>
<organism evidence="3 4">
    <name type="scientific">Adineta ricciae</name>
    <name type="common">Rotifer</name>
    <dbReference type="NCBI Taxonomy" id="249248"/>
    <lineage>
        <taxon>Eukaryota</taxon>
        <taxon>Metazoa</taxon>
        <taxon>Spiralia</taxon>
        <taxon>Gnathifera</taxon>
        <taxon>Rotifera</taxon>
        <taxon>Eurotatoria</taxon>
        <taxon>Bdelloidea</taxon>
        <taxon>Adinetida</taxon>
        <taxon>Adinetidae</taxon>
        <taxon>Adineta</taxon>
    </lineage>
</organism>
<feature type="compositionally biased region" description="Acidic residues" evidence="1">
    <location>
        <begin position="639"/>
        <end position="653"/>
    </location>
</feature>
<evidence type="ECO:0000313" key="3">
    <source>
        <dbReference type="EMBL" id="CAF1535300.1"/>
    </source>
</evidence>
<accession>A0A815VV70</accession>
<feature type="domain" description="HAT C-terminal dimerisation" evidence="2">
    <location>
        <begin position="677"/>
        <end position="732"/>
    </location>
</feature>
<proteinExistence type="predicted"/>
<gene>
    <name evidence="3" type="ORF">EDS130_LOCUS44897</name>
</gene>
<sequence length="761" mass="87821">MGVSMGFLPRYTKSFEIIEISDELSSSIDNDSVKQFQSTLERNAIFTSSPTAAKPILLKRLSFKSNKRYSSKFKREWLSNSHLSSFLCEFKSDTMKALCIVCNIQFSIQNSGLGDIHHYIETNKHKQCTKAVEANPTKPLDSTFYITTTELNRLSAKHFFFSVCYDASNKGNAKMLPIAVQFISRFGVRRGILDFIEQSDESADALFKNIKYVLEAPELRLEQLASLGFDNINVNVGDHHSVFSLFEKLLPKVVKGTCYSHVLHNSVKHENGYLLFDVESALLKIYSHFCRSSVRAQELNNYFDFIEQDQKVILKHIKIRWLSLLPSIERLIAVHPIVKSYFLNLDEGERSSLLLDFFTSRKANVLLEIQNANLLLQREYTTGVNLHGIISNLLRKLKNRLNDEFFGCKVSQLMEDYSVKEIEGLNSSFKCFIRTSFIGSDLGSSKYGKTSINHTTELCNDCGVTDNIDLDEEEDDDEFGECALHFLANILPKIQNANLLLQQEYTAGANLHDIISNLLRKLKSCLNDEIFGCKVSQLMEDYPIQEIERLHSSFKCFIRTVIEYIEKYFDKYKLFYQSISIFGELEIDKIEWKRVQQCCTSVVNQIIDFDHLYDEFNHIKSKYIDLKDKSGGIGNQVEDNPDPAEEQENDDGFDDRKQDSNIYKRKETTNGIRTDHLWAYLLNGERTPNLRKLIEFVFSIPASNAYCESTFSHMKYLWSNNRSRMSHDLVGAELKIQMNTHLTCKEFYKYLLTKHDLLKKI</sequence>
<dbReference type="Proteomes" id="UP000663852">
    <property type="component" value="Unassembled WGS sequence"/>
</dbReference>
<name>A0A815VV70_ADIRI</name>
<protein>
    <recommendedName>
        <fullName evidence="2">HAT C-terminal dimerisation domain-containing protein</fullName>
    </recommendedName>
</protein>
<dbReference type="EMBL" id="CAJNOJ010000948">
    <property type="protein sequence ID" value="CAF1535300.1"/>
    <property type="molecule type" value="Genomic_DNA"/>
</dbReference>
<evidence type="ECO:0000313" key="4">
    <source>
        <dbReference type="Proteomes" id="UP000663852"/>
    </source>
</evidence>
<dbReference type="SUPFAM" id="SSF53098">
    <property type="entry name" value="Ribonuclease H-like"/>
    <property type="match status" value="1"/>
</dbReference>
<dbReference type="InterPro" id="IPR008906">
    <property type="entry name" value="HATC_C_dom"/>
</dbReference>
<dbReference type="InterPro" id="IPR012337">
    <property type="entry name" value="RNaseH-like_sf"/>
</dbReference>
<dbReference type="GO" id="GO:0046983">
    <property type="term" value="F:protein dimerization activity"/>
    <property type="evidence" value="ECO:0007669"/>
    <property type="project" value="InterPro"/>
</dbReference>
<evidence type="ECO:0000259" key="2">
    <source>
        <dbReference type="Pfam" id="PF05699"/>
    </source>
</evidence>